<dbReference type="KEGG" id="mpri:MP3633_2202"/>
<evidence type="ECO:0000313" key="5">
    <source>
        <dbReference type="Proteomes" id="UP001471651"/>
    </source>
</evidence>
<dbReference type="Proteomes" id="UP001471651">
    <property type="component" value="Unassembled WGS sequence"/>
</dbReference>
<reference evidence="2 5" key="2">
    <citation type="submission" date="2024-05" db="EMBL/GenBank/DDBJ databases">
        <authorList>
            <person name="Busch G.E."/>
            <person name="Sharma I."/>
        </authorList>
    </citation>
    <scope>NUCLEOTIDE SEQUENCE [LARGE SCALE GENOMIC DNA]</scope>
    <source>
        <strain evidence="2 5">23GB23</strain>
    </source>
</reference>
<keyword evidence="5" id="KW-1185">Reference proteome</keyword>
<reference evidence="3 4" key="1">
    <citation type="submission" date="2020-06" db="EMBL/GenBank/DDBJ databases">
        <authorList>
            <person name="Voronona O.L."/>
            <person name="Aksenova E.I."/>
            <person name="Kunda M.S."/>
            <person name="Semenov A.N."/>
            <person name="Ryzhova N."/>
        </authorList>
    </citation>
    <scope>NUCLEOTIDE SEQUENCE [LARGE SCALE GENOMIC DNA]</scope>
    <source>
        <strain evidence="3 4">MPKMM3633</strain>
    </source>
</reference>
<protein>
    <submittedName>
        <fullName evidence="3">Putative transmembrane protein</fullName>
    </submittedName>
</protein>
<proteinExistence type="predicted"/>
<name>A0A859D2F4_9GAMM</name>
<dbReference type="EMBL" id="CP054301">
    <property type="protein sequence ID" value="QKK80929.1"/>
    <property type="molecule type" value="Genomic_DNA"/>
</dbReference>
<evidence type="ECO:0000313" key="4">
    <source>
        <dbReference type="Proteomes" id="UP000509371"/>
    </source>
</evidence>
<sequence>MIMQKHWWLGFLGSIGLYKLPEVLSYFQGTGSALDLLNLCWLLWFLYFLPEENTDKVEK</sequence>
<keyword evidence="1" id="KW-0472">Membrane</keyword>
<organism evidence="3 4">
    <name type="scientific">Marinomonas primoryensis</name>
    <dbReference type="NCBI Taxonomy" id="178399"/>
    <lineage>
        <taxon>Bacteria</taxon>
        <taxon>Pseudomonadati</taxon>
        <taxon>Pseudomonadota</taxon>
        <taxon>Gammaproteobacteria</taxon>
        <taxon>Oceanospirillales</taxon>
        <taxon>Oceanospirillaceae</taxon>
        <taxon>Marinomonas</taxon>
    </lineage>
</organism>
<keyword evidence="1 3" id="KW-0812">Transmembrane</keyword>
<evidence type="ECO:0000256" key="1">
    <source>
        <dbReference type="SAM" id="Phobius"/>
    </source>
</evidence>
<accession>A0A859D2F4</accession>
<dbReference type="Proteomes" id="UP000509371">
    <property type="component" value="Chromosome"/>
</dbReference>
<keyword evidence="1" id="KW-1133">Transmembrane helix</keyword>
<evidence type="ECO:0000313" key="3">
    <source>
        <dbReference type="EMBL" id="QKK80929.1"/>
    </source>
</evidence>
<dbReference type="RefSeq" id="WP_176335552.1">
    <property type="nucleotide sequence ID" value="NZ_BAAAEF010000007.1"/>
</dbReference>
<gene>
    <name evidence="2" type="ORF">ABKW32_15165</name>
    <name evidence="3" type="ORF">MP3633_2202</name>
</gene>
<evidence type="ECO:0000313" key="2">
    <source>
        <dbReference type="EMBL" id="MEP7730797.1"/>
    </source>
</evidence>
<dbReference type="AlphaFoldDB" id="A0A859D2F4"/>
<dbReference type="EMBL" id="JBDYKN010000016">
    <property type="protein sequence ID" value="MEP7730797.1"/>
    <property type="molecule type" value="Genomic_DNA"/>
</dbReference>
<feature type="transmembrane region" description="Helical" evidence="1">
    <location>
        <begin position="33"/>
        <end position="49"/>
    </location>
</feature>